<reference evidence="2" key="1">
    <citation type="submission" date="2018-11" db="EMBL/GenBank/DDBJ databases">
        <title>Complete genome sequence of Paenibacillus sp. ML311-T8.</title>
        <authorList>
            <person name="Nam Y.-D."/>
            <person name="Kang J."/>
            <person name="Chung W.-H."/>
            <person name="Park Y.S."/>
        </authorList>
    </citation>
    <scope>NUCLEOTIDE SEQUENCE [LARGE SCALE GENOMIC DNA]</scope>
    <source>
        <strain evidence="2">ML311-T8</strain>
    </source>
</reference>
<dbReference type="EMBL" id="CP034235">
    <property type="protein sequence ID" value="QGQ97403.1"/>
    <property type="molecule type" value="Genomic_DNA"/>
</dbReference>
<organism evidence="1 2">
    <name type="scientific">Paenibacillus psychroresistens</name>
    <dbReference type="NCBI Taxonomy" id="1778678"/>
    <lineage>
        <taxon>Bacteria</taxon>
        <taxon>Bacillati</taxon>
        <taxon>Bacillota</taxon>
        <taxon>Bacilli</taxon>
        <taxon>Bacillales</taxon>
        <taxon>Paenibacillaceae</taxon>
        <taxon>Paenibacillus</taxon>
    </lineage>
</organism>
<dbReference type="AlphaFoldDB" id="A0A6B8RPH5"/>
<name>A0A6B8RPH5_9BACL</name>
<dbReference type="Proteomes" id="UP000426246">
    <property type="component" value="Chromosome"/>
</dbReference>
<evidence type="ECO:0000313" key="1">
    <source>
        <dbReference type="EMBL" id="QGQ97403.1"/>
    </source>
</evidence>
<accession>A0A6B8RPH5</accession>
<dbReference type="KEGG" id="ppsc:EHS13_22205"/>
<dbReference type="RefSeq" id="WP_155702506.1">
    <property type="nucleotide sequence ID" value="NZ_CP034235.1"/>
</dbReference>
<protein>
    <submittedName>
        <fullName evidence="1">Uncharacterized protein</fullName>
    </submittedName>
</protein>
<evidence type="ECO:0000313" key="2">
    <source>
        <dbReference type="Proteomes" id="UP000426246"/>
    </source>
</evidence>
<sequence>MQTITWSPQLNLAVRNLKKLNLFNSASNLINGKILETYQLSPSEEQAVKSTLFEKKATETVQLWWK</sequence>
<gene>
    <name evidence="1" type="ORF">EHS13_22205</name>
</gene>
<proteinExistence type="predicted"/>
<keyword evidence="2" id="KW-1185">Reference proteome</keyword>